<dbReference type="InterPro" id="IPR036097">
    <property type="entry name" value="HisK_dim/P_sf"/>
</dbReference>
<dbReference type="InterPro" id="IPR003594">
    <property type="entry name" value="HATPase_dom"/>
</dbReference>
<evidence type="ECO:0000256" key="12">
    <source>
        <dbReference type="SAM" id="Phobius"/>
    </source>
</evidence>
<dbReference type="RefSeq" id="WP_212933107.1">
    <property type="nucleotide sequence ID" value="NZ_BORC01000001.1"/>
</dbReference>
<dbReference type="InterPro" id="IPR031967">
    <property type="entry name" value="PhoR_single_Cache-like_dom"/>
</dbReference>
<dbReference type="Gene3D" id="3.30.450.20">
    <property type="entry name" value="PAS domain"/>
    <property type="match status" value="2"/>
</dbReference>
<name>A0A919WE64_9BACI</name>
<dbReference type="InterPro" id="IPR013767">
    <property type="entry name" value="PAS_fold"/>
</dbReference>
<evidence type="ECO:0000259" key="14">
    <source>
        <dbReference type="PROSITE" id="PS50112"/>
    </source>
</evidence>
<organism evidence="16 17">
    <name type="scientific">Robertmurraya siralis</name>
    <dbReference type="NCBI Taxonomy" id="77777"/>
    <lineage>
        <taxon>Bacteria</taxon>
        <taxon>Bacillati</taxon>
        <taxon>Bacillota</taxon>
        <taxon>Bacilli</taxon>
        <taxon>Bacillales</taxon>
        <taxon>Bacillaceae</taxon>
        <taxon>Robertmurraya</taxon>
    </lineage>
</organism>
<evidence type="ECO:0000313" key="16">
    <source>
        <dbReference type="EMBL" id="GIN60174.1"/>
    </source>
</evidence>
<feature type="domain" description="PAS" evidence="14">
    <location>
        <begin position="247"/>
        <end position="320"/>
    </location>
</feature>
<keyword evidence="11 12" id="KW-0472">Membrane</keyword>
<dbReference type="SUPFAM" id="SSF55874">
    <property type="entry name" value="ATPase domain of HSP90 chaperone/DNA topoisomerase II/histidine kinase"/>
    <property type="match status" value="1"/>
</dbReference>
<dbReference type="Gene3D" id="6.10.340.10">
    <property type="match status" value="1"/>
</dbReference>
<dbReference type="InterPro" id="IPR050351">
    <property type="entry name" value="BphY/WalK/GraS-like"/>
</dbReference>
<dbReference type="CDD" id="cd00130">
    <property type="entry name" value="PAS"/>
    <property type="match status" value="1"/>
</dbReference>
<dbReference type="EMBL" id="BORC01000001">
    <property type="protein sequence ID" value="GIN60174.1"/>
    <property type="molecule type" value="Genomic_DNA"/>
</dbReference>
<dbReference type="GO" id="GO:0006355">
    <property type="term" value="P:regulation of DNA-templated transcription"/>
    <property type="evidence" value="ECO:0007669"/>
    <property type="project" value="InterPro"/>
</dbReference>
<dbReference type="SMART" id="SM00388">
    <property type="entry name" value="HisKA"/>
    <property type="match status" value="1"/>
</dbReference>
<keyword evidence="5" id="KW-0597">Phosphoprotein</keyword>
<keyword evidence="17" id="KW-1185">Reference proteome</keyword>
<evidence type="ECO:0000256" key="4">
    <source>
        <dbReference type="ARBA" id="ARBA00022475"/>
    </source>
</evidence>
<dbReference type="InterPro" id="IPR003660">
    <property type="entry name" value="HAMP_dom"/>
</dbReference>
<dbReference type="SUPFAM" id="SSF158472">
    <property type="entry name" value="HAMP domain-like"/>
    <property type="match status" value="1"/>
</dbReference>
<dbReference type="Pfam" id="PF02518">
    <property type="entry name" value="HATPase_c"/>
    <property type="match status" value="1"/>
</dbReference>
<dbReference type="Gene3D" id="1.10.287.130">
    <property type="match status" value="1"/>
</dbReference>
<dbReference type="PANTHER" id="PTHR45453:SF1">
    <property type="entry name" value="PHOSPHATE REGULON SENSOR PROTEIN PHOR"/>
    <property type="match status" value="1"/>
</dbReference>
<comment type="catalytic activity">
    <reaction evidence="1">
        <text>ATP + protein L-histidine = ADP + protein N-phospho-L-histidine.</text>
        <dbReference type="EC" id="2.7.13.3"/>
    </reaction>
</comment>
<reference evidence="16" key="1">
    <citation type="submission" date="2021-03" db="EMBL/GenBank/DDBJ databases">
        <title>Antimicrobial resistance genes in bacteria isolated from Japanese honey, and their potential for conferring macrolide and lincosamide resistance in the American foulbrood pathogen Paenibacillus larvae.</title>
        <authorList>
            <person name="Okamoto M."/>
            <person name="Kumagai M."/>
            <person name="Kanamori H."/>
            <person name="Takamatsu D."/>
        </authorList>
    </citation>
    <scope>NUCLEOTIDE SEQUENCE</scope>
    <source>
        <strain evidence="16">J27TS8</strain>
    </source>
</reference>
<dbReference type="SUPFAM" id="SSF55785">
    <property type="entry name" value="PYP-like sensor domain (PAS domain)"/>
    <property type="match status" value="1"/>
</dbReference>
<comment type="caution">
    <text evidence="16">The sequence shown here is derived from an EMBL/GenBank/DDBJ whole genome shotgun (WGS) entry which is preliminary data.</text>
</comment>
<evidence type="ECO:0000256" key="11">
    <source>
        <dbReference type="ARBA" id="ARBA00023136"/>
    </source>
</evidence>
<dbReference type="SUPFAM" id="SSF47384">
    <property type="entry name" value="Homodimeric domain of signal transducing histidine kinase"/>
    <property type="match status" value="1"/>
</dbReference>
<feature type="transmembrane region" description="Helical" evidence="12">
    <location>
        <begin position="166"/>
        <end position="186"/>
    </location>
</feature>
<dbReference type="CDD" id="cd06225">
    <property type="entry name" value="HAMP"/>
    <property type="match status" value="1"/>
</dbReference>
<dbReference type="InterPro" id="IPR004358">
    <property type="entry name" value="Sig_transdc_His_kin-like_C"/>
</dbReference>
<proteinExistence type="predicted"/>
<dbReference type="CDD" id="cd00082">
    <property type="entry name" value="HisKA"/>
    <property type="match status" value="1"/>
</dbReference>
<dbReference type="InterPro" id="IPR005467">
    <property type="entry name" value="His_kinase_dom"/>
</dbReference>
<dbReference type="GO" id="GO:0016036">
    <property type="term" value="P:cellular response to phosphate starvation"/>
    <property type="evidence" value="ECO:0007669"/>
    <property type="project" value="TreeGrafter"/>
</dbReference>
<dbReference type="PROSITE" id="PS50112">
    <property type="entry name" value="PAS"/>
    <property type="match status" value="1"/>
</dbReference>
<dbReference type="InterPro" id="IPR003661">
    <property type="entry name" value="HisK_dim/P_dom"/>
</dbReference>
<dbReference type="GO" id="GO:0000155">
    <property type="term" value="F:phosphorelay sensor kinase activity"/>
    <property type="evidence" value="ECO:0007669"/>
    <property type="project" value="InterPro"/>
</dbReference>
<evidence type="ECO:0000256" key="7">
    <source>
        <dbReference type="ARBA" id="ARBA00022741"/>
    </source>
</evidence>
<protein>
    <recommendedName>
        <fullName evidence="3">histidine kinase</fullName>
        <ecNumber evidence="3">2.7.13.3</ecNumber>
    </recommendedName>
</protein>
<keyword evidence="4" id="KW-1003">Cell membrane</keyword>
<feature type="domain" description="HAMP" evidence="15">
    <location>
        <begin position="190"/>
        <end position="242"/>
    </location>
</feature>
<keyword evidence="9" id="KW-0067">ATP-binding</keyword>
<accession>A0A919WE64</accession>
<dbReference type="InterPro" id="IPR000014">
    <property type="entry name" value="PAS"/>
</dbReference>
<evidence type="ECO:0000256" key="9">
    <source>
        <dbReference type="ARBA" id="ARBA00022840"/>
    </source>
</evidence>
<evidence type="ECO:0000259" key="15">
    <source>
        <dbReference type="PROSITE" id="PS50885"/>
    </source>
</evidence>
<dbReference type="PROSITE" id="PS50109">
    <property type="entry name" value="HIS_KIN"/>
    <property type="match status" value="1"/>
</dbReference>
<dbReference type="Gene3D" id="3.30.565.10">
    <property type="entry name" value="Histidine kinase-like ATPase, C-terminal domain"/>
    <property type="match status" value="1"/>
</dbReference>
<dbReference type="InterPro" id="IPR036890">
    <property type="entry name" value="HATPase_C_sf"/>
</dbReference>
<keyword evidence="12" id="KW-0812">Transmembrane</keyword>
<keyword evidence="6" id="KW-0808">Transferase</keyword>
<dbReference type="NCBIfam" id="NF046044">
    <property type="entry name" value="PnpS"/>
    <property type="match status" value="1"/>
</dbReference>
<evidence type="ECO:0000256" key="1">
    <source>
        <dbReference type="ARBA" id="ARBA00000085"/>
    </source>
</evidence>
<dbReference type="AlphaFoldDB" id="A0A919WE64"/>
<evidence type="ECO:0000256" key="3">
    <source>
        <dbReference type="ARBA" id="ARBA00012438"/>
    </source>
</evidence>
<dbReference type="Pfam" id="PF00512">
    <property type="entry name" value="HisKA"/>
    <property type="match status" value="1"/>
</dbReference>
<dbReference type="PRINTS" id="PR00344">
    <property type="entry name" value="BCTRLSENSOR"/>
</dbReference>
<dbReference type="SMART" id="SM00091">
    <property type="entry name" value="PAS"/>
    <property type="match status" value="1"/>
</dbReference>
<evidence type="ECO:0000259" key="13">
    <source>
        <dbReference type="PROSITE" id="PS50109"/>
    </source>
</evidence>
<dbReference type="CDD" id="cd00075">
    <property type="entry name" value="HATPase"/>
    <property type="match status" value="1"/>
</dbReference>
<evidence type="ECO:0000256" key="8">
    <source>
        <dbReference type="ARBA" id="ARBA00022777"/>
    </source>
</evidence>
<keyword evidence="7" id="KW-0547">Nucleotide-binding</keyword>
<evidence type="ECO:0000313" key="17">
    <source>
        <dbReference type="Proteomes" id="UP000682111"/>
    </source>
</evidence>
<dbReference type="Pfam" id="PF16736">
    <property type="entry name" value="sCache_like"/>
    <property type="match status" value="1"/>
</dbReference>
<dbReference type="SMART" id="SM00387">
    <property type="entry name" value="HATPase_c"/>
    <property type="match status" value="1"/>
</dbReference>
<sequence>MIKYRTRLLFGLVTLIFIVLIGLGILLGQLFKTHFISTYDSRLNKESSLIAAFIEEGGGIHHLNEKELDSFSGTLDSRITVTDLTGELKFDSGSIDNQVDEKKHLSTLENIIETKVNGNSNVQAFEVGGGFNLHYYWHPISSNGAEEGYLFLSTKLTEIQKAYQQIWWLLIISLGLALIVILILGARITARYTKPIESATKVAIELAKGNYRARTYEDPLEETGMLSTSINILARNLQGMVKANEIQQGRLSALIENMGSGLLLINSKGHINLINRTFIEVFRVERQNYLNRLYYHVIEHQEISDLIEEIFMTEQKVKKQMHLPIGIERRYFEVYGVPILGTNEEWKGILLVFHDITEIKKLEQVRKDFVANVSHELKTPITSIKGFTETLLDGAKEDKDALEHFLKIILEESDRLQSLILDLLELSKIEQQGYTLSIREVNINQLLEEMLPIVNQKAEEKEIKIILQPLQKNITIDGDYYRLKQIFINLISNAIAYSLQGGQVTVSIKEGKNTIAVSISDTGIGIAKEEIPRIFERFYRVDKARSRNSGGTGLGLAIVKHLVEAHKGKISVESALGKGTTFIIELHKTFPKERK</sequence>
<evidence type="ECO:0000256" key="10">
    <source>
        <dbReference type="ARBA" id="ARBA00023012"/>
    </source>
</evidence>
<dbReference type="FunFam" id="1.10.287.130:FF:000001">
    <property type="entry name" value="Two-component sensor histidine kinase"/>
    <property type="match status" value="1"/>
</dbReference>
<evidence type="ECO:0000256" key="6">
    <source>
        <dbReference type="ARBA" id="ARBA00022679"/>
    </source>
</evidence>
<dbReference type="EC" id="2.7.13.3" evidence="3"/>
<keyword evidence="12" id="KW-1133">Transmembrane helix</keyword>
<dbReference type="FunFam" id="3.30.565.10:FF:000006">
    <property type="entry name" value="Sensor histidine kinase WalK"/>
    <property type="match status" value="1"/>
</dbReference>
<keyword evidence="8 16" id="KW-0418">Kinase</keyword>
<dbReference type="PROSITE" id="PS50885">
    <property type="entry name" value="HAMP"/>
    <property type="match status" value="1"/>
</dbReference>
<dbReference type="NCBIfam" id="TIGR00229">
    <property type="entry name" value="sensory_box"/>
    <property type="match status" value="1"/>
</dbReference>
<dbReference type="SMART" id="SM00304">
    <property type="entry name" value="HAMP"/>
    <property type="match status" value="1"/>
</dbReference>
<dbReference type="Pfam" id="PF00989">
    <property type="entry name" value="PAS"/>
    <property type="match status" value="1"/>
</dbReference>
<dbReference type="GO" id="GO:0005524">
    <property type="term" value="F:ATP binding"/>
    <property type="evidence" value="ECO:0007669"/>
    <property type="project" value="UniProtKB-KW"/>
</dbReference>
<evidence type="ECO:0000256" key="2">
    <source>
        <dbReference type="ARBA" id="ARBA00004651"/>
    </source>
</evidence>
<evidence type="ECO:0000256" key="5">
    <source>
        <dbReference type="ARBA" id="ARBA00022553"/>
    </source>
</evidence>
<dbReference type="Proteomes" id="UP000682111">
    <property type="component" value="Unassembled WGS sequence"/>
</dbReference>
<dbReference type="InterPro" id="IPR035965">
    <property type="entry name" value="PAS-like_dom_sf"/>
</dbReference>
<dbReference type="PANTHER" id="PTHR45453">
    <property type="entry name" value="PHOSPHATE REGULON SENSOR PROTEIN PHOR"/>
    <property type="match status" value="1"/>
</dbReference>
<gene>
    <name evidence="16" type="primary">phoR</name>
    <name evidence="16" type="ORF">J27TS8_01670</name>
</gene>
<dbReference type="GO" id="GO:0004721">
    <property type="term" value="F:phosphoprotein phosphatase activity"/>
    <property type="evidence" value="ECO:0007669"/>
    <property type="project" value="TreeGrafter"/>
</dbReference>
<dbReference type="GO" id="GO:0005886">
    <property type="term" value="C:plasma membrane"/>
    <property type="evidence" value="ECO:0007669"/>
    <property type="project" value="UniProtKB-SubCell"/>
</dbReference>
<feature type="domain" description="Histidine kinase" evidence="13">
    <location>
        <begin position="372"/>
        <end position="590"/>
    </location>
</feature>
<comment type="subcellular location">
    <subcellularLocation>
        <location evidence="2">Cell membrane</location>
        <topology evidence="2">Multi-pass membrane protein</topology>
    </subcellularLocation>
</comment>
<keyword evidence="10" id="KW-0902">Two-component regulatory system</keyword>